<accession>A0A2N0VJK4</accession>
<dbReference type="Proteomes" id="UP000233398">
    <property type="component" value="Unassembled WGS sequence"/>
</dbReference>
<name>A0A2N0VJK4_9BACT</name>
<sequence length="86" mass="9775">MSAKQRRNKNKKKKPMLFTPLNYKLLGLGVLLVVIGFTAMRLENEVYGIISLYFSPIIILSGYVVVIYSILKRDHKLEDSSPKTSS</sequence>
<keyword evidence="1" id="KW-0812">Transmembrane</keyword>
<dbReference type="InterPro" id="IPR021448">
    <property type="entry name" value="DUF3098"/>
</dbReference>
<keyword evidence="1" id="KW-0472">Membrane</keyword>
<evidence type="ECO:0008006" key="4">
    <source>
        <dbReference type="Google" id="ProtNLM"/>
    </source>
</evidence>
<dbReference type="OrthoDB" id="963379at2"/>
<dbReference type="Pfam" id="PF11297">
    <property type="entry name" value="DUF3098"/>
    <property type="match status" value="1"/>
</dbReference>
<feature type="transmembrane region" description="Helical" evidence="1">
    <location>
        <begin position="46"/>
        <end position="71"/>
    </location>
</feature>
<reference evidence="2 3" key="1">
    <citation type="submission" date="2017-11" db="EMBL/GenBank/DDBJ databases">
        <title>Rhodohalobacter 15182 sp. nov., isolated from a salt lake.</title>
        <authorList>
            <person name="Han S."/>
        </authorList>
    </citation>
    <scope>NUCLEOTIDE SEQUENCE [LARGE SCALE GENOMIC DNA]</scope>
    <source>
        <strain evidence="2 3">15182</strain>
    </source>
</reference>
<dbReference type="EMBL" id="PISP01000001">
    <property type="protein sequence ID" value="PKD44377.1"/>
    <property type="molecule type" value="Genomic_DNA"/>
</dbReference>
<evidence type="ECO:0000256" key="1">
    <source>
        <dbReference type="SAM" id="Phobius"/>
    </source>
</evidence>
<keyword evidence="1" id="KW-1133">Transmembrane helix</keyword>
<comment type="caution">
    <text evidence="2">The sequence shown here is derived from an EMBL/GenBank/DDBJ whole genome shotgun (WGS) entry which is preliminary data.</text>
</comment>
<keyword evidence="3" id="KW-1185">Reference proteome</keyword>
<organism evidence="2 3">
    <name type="scientific">Rhodohalobacter barkolensis</name>
    <dbReference type="NCBI Taxonomy" id="2053187"/>
    <lineage>
        <taxon>Bacteria</taxon>
        <taxon>Pseudomonadati</taxon>
        <taxon>Balneolota</taxon>
        <taxon>Balneolia</taxon>
        <taxon>Balneolales</taxon>
        <taxon>Balneolaceae</taxon>
        <taxon>Rhodohalobacter</taxon>
    </lineage>
</organism>
<dbReference type="RefSeq" id="WP_101071669.1">
    <property type="nucleotide sequence ID" value="NZ_PISP01000001.1"/>
</dbReference>
<dbReference type="AlphaFoldDB" id="A0A2N0VJK4"/>
<protein>
    <recommendedName>
        <fullName evidence="4">DUF3098 domain-containing protein</fullName>
    </recommendedName>
</protein>
<gene>
    <name evidence="2" type="ORF">CWD77_02600</name>
</gene>
<evidence type="ECO:0000313" key="2">
    <source>
        <dbReference type="EMBL" id="PKD44377.1"/>
    </source>
</evidence>
<proteinExistence type="predicted"/>
<evidence type="ECO:0000313" key="3">
    <source>
        <dbReference type="Proteomes" id="UP000233398"/>
    </source>
</evidence>
<feature type="transmembrane region" description="Helical" evidence="1">
    <location>
        <begin position="21"/>
        <end position="40"/>
    </location>
</feature>